<evidence type="ECO:0000313" key="6">
    <source>
        <dbReference type="EMBL" id="MFD0621823.1"/>
    </source>
</evidence>
<dbReference type="Proteomes" id="UP001596915">
    <property type="component" value="Unassembled WGS sequence"/>
</dbReference>
<feature type="domain" description="N-acetyltransferase" evidence="4">
    <location>
        <begin position="14"/>
        <end position="179"/>
    </location>
</feature>
<keyword evidence="1 6" id="KW-0808">Transferase</keyword>
<dbReference type="InterPro" id="IPR016181">
    <property type="entry name" value="Acyl_CoA_acyltransferase"/>
</dbReference>
<evidence type="ECO:0000256" key="3">
    <source>
        <dbReference type="ARBA" id="ARBA00038502"/>
    </source>
</evidence>
<name>A0ABW2WLV5_9ACTN</name>
<proteinExistence type="inferred from homology"/>
<gene>
    <name evidence="5" type="ORF">ACFQ2K_00105</name>
    <name evidence="6" type="ORF">ACFQ2K_02425</name>
    <name evidence="7" type="ORF">ACFQ2K_50800</name>
</gene>
<evidence type="ECO:0000256" key="1">
    <source>
        <dbReference type="ARBA" id="ARBA00022679"/>
    </source>
</evidence>
<comment type="caution">
    <text evidence="6">The sequence shown here is derived from an EMBL/GenBank/DDBJ whole genome shotgun (WGS) entry which is preliminary data.</text>
</comment>
<evidence type="ECO:0000259" key="4">
    <source>
        <dbReference type="PROSITE" id="PS51186"/>
    </source>
</evidence>
<dbReference type="CDD" id="cd04301">
    <property type="entry name" value="NAT_SF"/>
    <property type="match status" value="1"/>
</dbReference>
<keyword evidence="2 6" id="KW-0012">Acyltransferase</keyword>
<reference evidence="8" key="2">
    <citation type="journal article" date="2019" name="Int. J. Syst. Evol. Microbiol.">
        <title>The Global Catalogue of Microorganisms (GCM) 10K type strain sequencing project: providing services to taxonomists for standard genome sequencing and annotation.</title>
        <authorList>
            <consortium name="The Broad Institute Genomics Platform"/>
            <consortium name="The Broad Institute Genome Sequencing Center for Infectious Disease"/>
            <person name="Wu L."/>
            <person name="Ma J."/>
        </authorList>
    </citation>
    <scope>NUCLEOTIDE SEQUENCE [LARGE SCALE GENOMIC DNA]</scope>
    <source>
        <strain evidence="8">JCM 12607</strain>
    </source>
</reference>
<dbReference type="EMBL" id="JBHTGL010000008">
    <property type="protein sequence ID" value="MFD0629674.1"/>
    <property type="molecule type" value="Genomic_DNA"/>
</dbReference>
<dbReference type="InterPro" id="IPR051531">
    <property type="entry name" value="N-acetyltransferase"/>
</dbReference>
<dbReference type="PANTHER" id="PTHR43792:SF8">
    <property type="entry name" value="[RIBOSOMAL PROTEIN US5]-ALANINE N-ACETYLTRANSFERASE"/>
    <property type="match status" value="1"/>
</dbReference>
<dbReference type="EMBL" id="JBHTGL010000001">
    <property type="protein sequence ID" value="MFD0621442.1"/>
    <property type="molecule type" value="Genomic_DNA"/>
</dbReference>
<dbReference type="PANTHER" id="PTHR43792">
    <property type="entry name" value="GNAT FAMILY, PUTATIVE (AFU_ORTHOLOGUE AFUA_3G00765)-RELATED-RELATED"/>
    <property type="match status" value="1"/>
</dbReference>
<evidence type="ECO:0000256" key="2">
    <source>
        <dbReference type="ARBA" id="ARBA00023315"/>
    </source>
</evidence>
<evidence type="ECO:0000313" key="8">
    <source>
        <dbReference type="Proteomes" id="UP001596915"/>
    </source>
</evidence>
<protein>
    <submittedName>
        <fullName evidence="6">GNAT family N-acetyltransferase</fullName>
        <ecNumber evidence="6">2.3.-.-</ecNumber>
    </submittedName>
</protein>
<evidence type="ECO:0000313" key="7">
    <source>
        <dbReference type="EMBL" id="MFD0629674.1"/>
    </source>
</evidence>
<dbReference type="EMBL" id="JBHTGL010000004">
    <property type="protein sequence ID" value="MFD0621823.1"/>
    <property type="molecule type" value="Genomic_DNA"/>
</dbReference>
<dbReference type="Pfam" id="PF13302">
    <property type="entry name" value="Acetyltransf_3"/>
    <property type="match status" value="1"/>
</dbReference>
<organism evidence="6 8">
    <name type="scientific">Streptomyces sanglieri</name>
    <dbReference type="NCBI Taxonomy" id="193460"/>
    <lineage>
        <taxon>Bacteria</taxon>
        <taxon>Bacillati</taxon>
        <taxon>Actinomycetota</taxon>
        <taxon>Actinomycetes</taxon>
        <taxon>Kitasatosporales</taxon>
        <taxon>Streptomycetaceae</taxon>
        <taxon>Streptomyces</taxon>
    </lineage>
</organism>
<dbReference type="SUPFAM" id="SSF55729">
    <property type="entry name" value="Acyl-CoA N-acyltransferases (Nat)"/>
    <property type="match status" value="1"/>
</dbReference>
<reference evidence="6" key="1">
    <citation type="journal article" date="2014" name="Int. J. Syst. Evol. Microbiol.">
        <title>Complete genome of a new Firmicutes species belonging to the dominant human colonic microbiota ('Ruminococcus bicirculans') reveals two chromosomes and a selective capacity to utilize plant glucans.</title>
        <authorList>
            <consortium name="NISC Comparative Sequencing Program"/>
            <person name="Wegmann U."/>
            <person name="Louis P."/>
            <person name="Goesmann A."/>
            <person name="Henrissat B."/>
            <person name="Duncan S.H."/>
            <person name="Flint H.J."/>
        </authorList>
    </citation>
    <scope>NUCLEOTIDE SEQUENCE</scope>
    <source>
        <strain evidence="6">JCM 12607</strain>
    </source>
</reference>
<accession>A0ABW2WLV5</accession>
<comment type="similarity">
    <text evidence="3">Belongs to the acetyltransferase family. RimJ subfamily.</text>
</comment>
<dbReference type="GO" id="GO:0016746">
    <property type="term" value="F:acyltransferase activity"/>
    <property type="evidence" value="ECO:0007669"/>
    <property type="project" value="UniProtKB-KW"/>
</dbReference>
<evidence type="ECO:0000313" key="5">
    <source>
        <dbReference type="EMBL" id="MFD0621442.1"/>
    </source>
</evidence>
<reference evidence="6" key="3">
    <citation type="submission" date="2024-09" db="EMBL/GenBank/DDBJ databases">
        <authorList>
            <person name="Sun Q."/>
            <person name="Mori K."/>
        </authorList>
    </citation>
    <scope>NUCLEOTIDE SEQUENCE</scope>
    <source>
        <strain evidence="6">JCM 12607</strain>
    </source>
</reference>
<sequence>MLAWQDRLVMKTSVTMRELAVGDCHAVHAFASLPEACRYQAWGPNTEEQTRDFVQSAVDARLQSPRARFVYAACLDGELVGIGELKVRSLAHRQGEISYLVHPRAWGRGVGTAIGGELLGRGFGLIGLHRIYATCDPRNVASARVLGKLGMTHEDRHRHTARIRDGWRDSDVFSILDQEWTHRPGPE</sequence>
<dbReference type="EC" id="2.3.-.-" evidence="6"/>
<dbReference type="PROSITE" id="PS51186">
    <property type="entry name" value="GNAT"/>
    <property type="match status" value="1"/>
</dbReference>
<keyword evidence="8" id="KW-1185">Reference proteome</keyword>
<dbReference type="Gene3D" id="3.40.630.30">
    <property type="match status" value="1"/>
</dbReference>
<dbReference type="InterPro" id="IPR000182">
    <property type="entry name" value="GNAT_dom"/>
</dbReference>